<name>A0A8J5K5M1_HOMAM</name>
<sequence length="135" mass="15111">MASTSRDRGRGRKYLNGNQKRALAKAKVLENEKHRGAIKKFLVTPPLKRPCIEDEEDKNDSENDNTAISPITVDEYNEEIDIQFEKVQVDTQTQLNQTEDDLNTTEDSAKVRSPLIAKEESEGQAQTSNSDGSST</sequence>
<evidence type="ECO:0000313" key="5">
    <source>
        <dbReference type="Proteomes" id="UP000747542"/>
    </source>
</evidence>
<dbReference type="AlphaFoldDB" id="A0A8J5K5M1"/>
<reference evidence="3" key="1">
    <citation type="journal article" date="2021" name="Sci. Adv.">
        <title>The American lobster genome reveals insights on longevity, neural, and immune adaptations.</title>
        <authorList>
            <person name="Polinski J.M."/>
            <person name="Zimin A.V."/>
            <person name="Clark K.F."/>
            <person name="Kohn A.B."/>
            <person name="Sadowski N."/>
            <person name="Timp W."/>
            <person name="Ptitsyn A."/>
            <person name="Khanna P."/>
            <person name="Romanova D.Y."/>
            <person name="Williams P."/>
            <person name="Greenwood S.J."/>
            <person name="Moroz L.L."/>
            <person name="Walt D.R."/>
            <person name="Bodnar A.G."/>
        </authorList>
    </citation>
    <scope>NUCLEOTIDE SEQUENCE</scope>
    <source>
        <strain evidence="3">GMGI-L3</strain>
    </source>
</reference>
<protein>
    <submittedName>
        <fullName evidence="3">Uncharacterized protein</fullName>
    </submittedName>
</protein>
<keyword evidence="5" id="KW-1185">Reference proteome</keyword>
<proteinExistence type="predicted"/>
<dbReference type="Proteomes" id="UP000747542">
    <property type="component" value="Unassembled WGS sequence"/>
</dbReference>
<feature type="non-terminal residue" evidence="3">
    <location>
        <position position="135"/>
    </location>
</feature>
<dbReference type="EMBL" id="JAHLQT010020847">
    <property type="protein sequence ID" value="KAG7168078.1"/>
    <property type="molecule type" value="Genomic_DNA"/>
</dbReference>
<feature type="region of interest" description="Disordered" evidence="1">
    <location>
        <begin position="91"/>
        <end position="135"/>
    </location>
</feature>
<evidence type="ECO:0000313" key="3">
    <source>
        <dbReference type="EMBL" id="KAG7168078.1"/>
    </source>
</evidence>
<evidence type="ECO:0000256" key="1">
    <source>
        <dbReference type="SAM" id="MobiDB-lite"/>
    </source>
</evidence>
<evidence type="ECO:0000313" key="2">
    <source>
        <dbReference type="EMBL" id="KAG7157239.1"/>
    </source>
</evidence>
<dbReference type="EMBL" id="JAHLQT010037860">
    <property type="protein sequence ID" value="KAG7157239.1"/>
    <property type="molecule type" value="Genomic_DNA"/>
</dbReference>
<feature type="compositionally biased region" description="Polar residues" evidence="1">
    <location>
        <begin position="123"/>
        <end position="135"/>
    </location>
</feature>
<feature type="region of interest" description="Disordered" evidence="1">
    <location>
        <begin position="47"/>
        <end position="72"/>
    </location>
</feature>
<feature type="compositionally biased region" description="Acidic residues" evidence="1">
    <location>
        <begin position="53"/>
        <end position="63"/>
    </location>
</feature>
<accession>A0A8J5K5M1</accession>
<evidence type="ECO:0000313" key="4">
    <source>
        <dbReference type="EMBL" id="KAG7173813.1"/>
    </source>
</evidence>
<dbReference type="EMBL" id="JAHLQT010008851">
    <property type="protein sequence ID" value="KAG7173813.1"/>
    <property type="molecule type" value="Genomic_DNA"/>
</dbReference>
<comment type="caution">
    <text evidence="3">The sequence shown here is derived from an EMBL/GenBank/DDBJ whole genome shotgun (WGS) entry which is preliminary data.</text>
</comment>
<organism evidence="3 5">
    <name type="scientific">Homarus americanus</name>
    <name type="common">American lobster</name>
    <dbReference type="NCBI Taxonomy" id="6706"/>
    <lineage>
        <taxon>Eukaryota</taxon>
        <taxon>Metazoa</taxon>
        <taxon>Ecdysozoa</taxon>
        <taxon>Arthropoda</taxon>
        <taxon>Crustacea</taxon>
        <taxon>Multicrustacea</taxon>
        <taxon>Malacostraca</taxon>
        <taxon>Eumalacostraca</taxon>
        <taxon>Eucarida</taxon>
        <taxon>Decapoda</taxon>
        <taxon>Pleocyemata</taxon>
        <taxon>Astacidea</taxon>
        <taxon>Nephropoidea</taxon>
        <taxon>Nephropidae</taxon>
        <taxon>Homarus</taxon>
    </lineage>
</organism>
<gene>
    <name evidence="4" type="ORF">Hamer_G026867</name>
    <name evidence="3" type="ORF">Hamer_G029194</name>
    <name evidence="2" type="ORF">Hamer_G031950</name>
</gene>